<dbReference type="InterPro" id="IPR036412">
    <property type="entry name" value="HAD-like_sf"/>
</dbReference>
<keyword evidence="2 4" id="KW-0378">Hydrolase</keyword>
<accession>A0A6M0Q9P8</accession>
<dbReference type="Proteomes" id="UP000481043">
    <property type="component" value="Unassembled WGS sequence"/>
</dbReference>
<dbReference type="Pfam" id="PF00702">
    <property type="entry name" value="Hydrolase"/>
    <property type="match status" value="1"/>
</dbReference>
<dbReference type="GO" id="GO:0046872">
    <property type="term" value="F:metal ion binding"/>
    <property type="evidence" value="ECO:0007669"/>
    <property type="project" value="UniProtKB-KW"/>
</dbReference>
<keyword evidence="1" id="KW-0479">Metal-binding</keyword>
<evidence type="ECO:0000256" key="3">
    <source>
        <dbReference type="ARBA" id="ARBA00022842"/>
    </source>
</evidence>
<keyword evidence="5" id="KW-1185">Reference proteome</keyword>
<dbReference type="InterPro" id="IPR023214">
    <property type="entry name" value="HAD_sf"/>
</dbReference>
<evidence type="ECO:0000256" key="1">
    <source>
        <dbReference type="ARBA" id="ARBA00022723"/>
    </source>
</evidence>
<dbReference type="InterPro" id="IPR051400">
    <property type="entry name" value="HAD-like_hydrolase"/>
</dbReference>
<dbReference type="SUPFAM" id="SSF56784">
    <property type="entry name" value="HAD-like"/>
    <property type="match status" value="1"/>
</dbReference>
<organism evidence="4 5">
    <name type="scientific">Bacillus mesophilus</name>
    <dbReference type="NCBI Taxonomy" id="1808955"/>
    <lineage>
        <taxon>Bacteria</taxon>
        <taxon>Bacillati</taxon>
        <taxon>Bacillota</taxon>
        <taxon>Bacilli</taxon>
        <taxon>Bacillales</taxon>
        <taxon>Bacillaceae</taxon>
        <taxon>Bacillus</taxon>
    </lineage>
</organism>
<dbReference type="AlphaFoldDB" id="A0A6M0Q9P8"/>
<dbReference type="PANTHER" id="PTHR46470">
    <property type="entry name" value="N-ACYLNEURAMINATE-9-PHOSPHATASE"/>
    <property type="match status" value="1"/>
</dbReference>
<keyword evidence="3" id="KW-0460">Magnesium</keyword>
<proteinExistence type="predicted"/>
<gene>
    <name evidence="4" type="ORF">G4D63_14655</name>
</gene>
<dbReference type="EMBL" id="JAAIWM010000005">
    <property type="protein sequence ID" value="NEY72977.1"/>
    <property type="molecule type" value="Genomic_DNA"/>
</dbReference>
<evidence type="ECO:0000313" key="5">
    <source>
        <dbReference type="Proteomes" id="UP000481043"/>
    </source>
</evidence>
<protein>
    <submittedName>
        <fullName evidence="4">HAD family hydrolase</fullName>
    </submittedName>
</protein>
<dbReference type="PANTHER" id="PTHR46470:SF2">
    <property type="entry name" value="GLYCERALDEHYDE 3-PHOSPHATE PHOSPHATASE"/>
    <property type="match status" value="1"/>
</dbReference>
<dbReference type="RefSeq" id="WP_163180448.1">
    <property type="nucleotide sequence ID" value="NZ_JAAIWM010000005.1"/>
</dbReference>
<reference evidence="4 5" key="1">
    <citation type="submission" date="2020-02" db="EMBL/GenBank/DDBJ databases">
        <title>Bacillus aquiflavi sp. nov., isolated from yellow water of strong flavor Chinese baijiu in Yibin region of China.</title>
        <authorList>
            <person name="Xie J."/>
        </authorList>
    </citation>
    <scope>NUCLEOTIDE SEQUENCE [LARGE SCALE GENOMIC DNA]</scope>
    <source>
        <strain evidence="4 5">SA4</strain>
    </source>
</reference>
<evidence type="ECO:0000313" key="4">
    <source>
        <dbReference type="EMBL" id="NEY72977.1"/>
    </source>
</evidence>
<sequence>MRSFLEAAKLVVFDLDGTLYEDTDHFDYYAELLKQEVTPNEQASYQQDYEEMKAGKHIVQIGKAYDVENDYVLTLDPMTLKITEVYKWDGQQISQDEIDRLYQKPLQFNFEDMIAIGDGWWLPFVAAKHYGVKDTYTSYNKTKEYMVTENFELTKTPGLKNGLVELKESKKLVLCTNSDIDDVGRLLKELELDTIFEHILPSSMKPTNTESHFKKLLEQYECQPHEVVSIGDNFINEIAPALKLGMRAVYIHPTHESEDQEQLMVVPTLANVWS</sequence>
<name>A0A6M0Q9P8_9BACI</name>
<dbReference type="GO" id="GO:0016791">
    <property type="term" value="F:phosphatase activity"/>
    <property type="evidence" value="ECO:0007669"/>
    <property type="project" value="TreeGrafter"/>
</dbReference>
<evidence type="ECO:0000256" key="2">
    <source>
        <dbReference type="ARBA" id="ARBA00022801"/>
    </source>
</evidence>
<dbReference type="Gene3D" id="3.40.50.1000">
    <property type="entry name" value="HAD superfamily/HAD-like"/>
    <property type="match status" value="1"/>
</dbReference>
<comment type="caution">
    <text evidence="4">The sequence shown here is derived from an EMBL/GenBank/DDBJ whole genome shotgun (WGS) entry which is preliminary data.</text>
</comment>